<evidence type="ECO:0000256" key="3">
    <source>
        <dbReference type="SAM" id="MobiDB-lite"/>
    </source>
</evidence>
<dbReference type="Gene3D" id="2.10.25.10">
    <property type="entry name" value="Laminin"/>
    <property type="match status" value="2"/>
</dbReference>
<feature type="domain" description="VWFC" evidence="5">
    <location>
        <begin position="718"/>
        <end position="782"/>
    </location>
</feature>
<feature type="disulfide bond" evidence="2">
    <location>
        <begin position="813"/>
        <end position="867"/>
    </location>
</feature>
<feature type="region of interest" description="Disordered" evidence="3">
    <location>
        <begin position="595"/>
        <end position="620"/>
    </location>
</feature>
<feature type="compositionally biased region" description="Low complexity" evidence="3">
    <location>
        <begin position="361"/>
        <end position="482"/>
    </location>
</feature>
<name>A0A7I8VQH4_9ANNE</name>
<feature type="domain" description="CTCK" evidence="4">
    <location>
        <begin position="781"/>
        <end position="873"/>
    </location>
</feature>
<organism evidence="6 7">
    <name type="scientific">Dimorphilus gyrociliatus</name>
    <dbReference type="NCBI Taxonomy" id="2664684"/>
    <lineage>
        <taxon>Eukaryota</taxon>
        <taxon>Metazoa</taxon>
        <taxon>Spiralia</taxon>
        <taxon>Lophotrochozoa</taxon>
        <taxon>Annelida</taxon>
        <taxon>Polychaeta</taxon>
        <taxon>Polychaeta incertae sedis</taxon>
        <taxon>Dinophilidae</taxon>
        <taxon>Dimorphilus</taxon>
    </lineage>
</organism>
<feature type="disulfide bond" evidence="2">
    <location>
        <begin position="817"/>
        <end position="869"/>
    </location>
</feature>
<dbReference type="SUPFAM" id="SSF57567">
    <property type="entry name" value="Serine protease inhibitors"/>
    <property type="match status" value="1"/>
</dbReference>
<proteinExistence type="predicted"/>
<dbReference type="EMBL" id="CAJFCJ010000007">
    <property type="protein sequence ID" value="CAD5117735.1"/>
    <property type="molecule type" value="Genomic_DNA"/>
</dbReference>
<dbReference type="InterPro" id="IPR002919">
    <property type="entry name" value="TIL_dom"/>
</dbReference>
<comment type="caution">
    <text evidence="2">Lacks conserved residue(s) required for the propagation of feature annotation.</text>
</comment>
<evidence type="ECO:0000259" key="5">
    <source>
        <dbReference type="PROSITE" id="PS50184"/>
    </source>
</evidence>
<dbReference type="PROSITE" id="PS01185">
    <property type="entry name" value="CTCK_1"/>
    <property type="match status" value="1"/>
</dbReference>
<dbReference type="InterPro" id="IPR036084">
    <property type="entry name" value="Ser_inhib-like_sf"/>
</dbReference>
<dbReference type="OrthoDB" id="6097666at2759"/>
<sequence>MAPTTSAVTTDGMLGEERTTTVPVFTDATTTEGTPEPTTTLPVTTTVPITTTEIVTTTTIPATTTVPTTTAPLCHGSLVQTDCVCQKTCESLADSSFKCPTLGSDSCNKGCHCGAGYVMHNSKCIKETECPCFANNRYYQFGEKFALEEKCMLGICTAEKGIVKMVDPTCQQDKCTLGRVWSDCACEKTCENPKRKCDMVNCKPGCACKEGTFWNGEKCAPQTECQCKKGDKLYSEGERWNVGQCVRCKCENGQEICSEYCPLTEEDCKKKGKKLVNNNLEDKVCCSCVADEPQCMDESGVSRSVGSIWHKGVCDMYECVLLPGGSTMVKQNHTTCTPCRQGETPVYSPKKCCPECKEPLTTTTTSTTTTATTPGTTTSTGTTTELVTGGHTPEPDTTTGTTTVSTTETTTVSTIGTTTEQVTGGHSEEPSTTGTTTTAGTTTGTTTTAGTTTGTTTTASTSTAGTTPGTTTGTTTELVTGGHTEEPSTTPATTTPQTTTQGTTTTQTEETTTEGTTTTPTDATTTQGTTPATTTGTTTELVTGGHTEEPVTTTAAAPTTTGVSTTEAPVTKPPTCAEAMSKDTVLTDDLIDLSPEGTVDDLRPNGSGWKVDKTSSPSITVDLTPDDKDGPTNLEQITLKGNVEDVKILVKKTPEAEFETVKDSEGDVEFDATKPIRFTEVLKVYSIRIVLLDTIEDTDTTYLTTLSVHACVKVPEVKTCKYNGKDYDFNSEWFVEKSGIKTCVKCNCNENGVNCDDMSKNCNLKCDGELVYQNGTCCPVCKPKKQSCSLKTVNTVLEVGECKSANYVKRTMCVGSCSSGATAMFTAPYMKAVCNCCKPVAMEKAVESLTCKNGTTIEYNYVKIQQCSCNQCSYNPFA</sequence>
<keyword evidence="7" id="KW-1185">Reference proteome</keyword>
<dbReference type="Proteomes" id="UP000549394">
    <property type="component" value="Unassembled WGS sequence"/>
</dbReference>
<reference evidence="6 7" key="1">
    <citation type="submission" date="2020-08" db="EMBL/GenBank/DDBJ databases">
        <authorList>
            <person name="Hejnol A."/>
        </authorList>
    </citation>
    <scope>NUCLEOTIDE SEQUENCE [LARGE SCALE GENOMIC DNA]</scope>
</reference>
<dbReference type="SUPFAM" id="SSF57603">
    <property type="entry name" value="FnI-like domain"/>
    <property type="match status" value="1"/>
</dbReference>
<dbReference type="InterPro" id="IPR001007">
    <property type="entry name" value="VWF_dom"/>
</dbReference>
<dbReference type="CDD" id="cd19941">
    <property type="entry name" value="TIL"/>
    <property type="match status" value="1"/>
</dbReference>
<dbReference type="InterPro" id="IPR006207">
    <property type="entry name" value="Cys_knot_C"/>
</dbReference>
<feature type="compositionally biased region" description="Low complexity" evidence="3">
    <location>
        <begin position="489"/>
        <end position="540"/>
    </location>
</feature>
<dbReference type="AlphaFoldDB" id="A0A7I8VQH4"/>
<dbReference type="SMART" id="SM00041">
    <property type="entry name" value="CT"/>
    <property type="match status" value="1"/>
</dbReference>
<evidence type="ECO:0000313" key="7">
    <source>
        <dbReference type="Proteomes" id="UP000549394"/>
    </source>
</evidence>
<feature type="compositionally biased region" description="Low complexity" evidence="3">
    <location>
        <begin position="550"/>
        <end position="570"/>
    </location>
</feature>
<accession>A0A7I8VQH4</accession>
<dbReference type="Pfam" id="PF01826">
    <property type="entry name" value="TIL"/>
    <property type="match status" value="1"/>
</dbReference>
<gene>
    <name evidence="6" type="ORF">DGYR_LOCUS6236</name>
</gene>
<keyword evidence="1 2" id="KW-1015">Disulfide bond</keyword>
<evidence type="ECO:0000256" key="2">
    <source>
        <dbReference type="PROSITE-ProRule" id="PRU00039"/>
    </source>
</evidence>
<feature type="region of interest" description="Disordered" evidence="3">
    <location>
        <begin position="360"/>
        <end position="575"/>
    </location>
</feature>
<dbReference type="PROSITE" id="PS50184">
    <property type="entry name" value="VWFC_2"/>
    <property type="match status" value="1"/>
</dbReference>
<feature type="disulfide bond" evidence="2">
    <location>
        <begin position="802"/>
        <end position="851"/>
    </location>
</feature>
<evidence type="ECO:0000313" key="6">
    <source>
        <dbReference type="EMBL" id="CAD5117735.1"/>
    </source>
</evidence>
<protein>
    <submittedName>
        <fullName evidence="6">DgyrCDS6481</fullName>
    </submittedName>
</protein>
<dbReference type="PROSITE" id="PS01225">
    <property type="entry name" value="CTCK_2"/>
    <property type="match status" value="1"/>
</dbReference>
<comment type="caution">
    <text evidence="6">The sequence shown here is derived from an EMBL/GenBank/DDBJ whole genome shotgun (WGS) entry which is preliminary data.</text>
</comment>
<evidence type="ECO:0000259" key="4">
    <source>
        <dbReference type="PROSITE" id="PS01225"/>
    </source>
</evidence>
<evidence type="ECO:0000256" key="1">
    <source>
        <dbReference type="ARBA" id="ARBA00023157"/>
    </source>
</evidence>